<keyword evidence="1 4" id="KW-0479">Metal-binding</keyword>
<dbReference type="HAMAP" id="MF_00994">
    <property type="entry name" value="LPS_assembly_LapB"/>
    <property type="match status" value="1"/>
</dbReference>
<feature type="binding site" evidence="4">
    <location>
        <position position="356"/>
    </location>
    <ligand>
        <name>Fe cation</name>
        <dbReference type="ChEBI" id="CHEBI:24875"/>
    </ligand>
</feature>
<dbReference type="Gene3D" id="1.25.40.10">
    <property type="entry name" value="Tetratricopeptide repeat domain"/>
    <property type="match status" value="2"/>
</dbReference>
<evidence type="ECO:0000313" key="7">
    <source>
        <dbReference type="Proteomes" id="UP000063965"/>
    </source>
</evidence>
<evidence type="ECO:0000313" key="6">
    <source>
        <dbReference type="EMBL" id="AKQ33570.1"/>
    </source>
</evidence>
<dbReference type="Pfam" id="PF13432">
    <property type="entry name" value="TPR_16"/>
    <property type="match status" value="1"/>
</dbReference>
<dbReference type="Proteomes" id="UP000063965">
    <property type="component" value="Chromosome"/>
</dbReference>
<reference evidence="6 7" key="1">
    <citation type="journal article" date="2015" name="Genome Biol. Evol.">
        <title>Distinctive Genome Reduction Rates Revealed by Genomic Analyses of Two Coxiella-Like Endosymbionts in Ticks.</title>
        <authorList>
            <person name="Gottlieb Y."/>
            <person name="Lalzar I."/>
            <person name="Klasson L."/>
        </authorList>
    </citation>
    <scope>NUCLEOTIDE SEQUENCE [LARGE SCALE GENOMIC DNA]</scope>
    <source>
        <strain evidence="6 7">CRt</strain>
    </source>
</reference>
<keyword evidence="4" id="KW-0408">Iron</keyword>
<keyword evidence="4" id="KW-0472">Membrane</keyword>
<keyword evidence="4" id="KW-1133">Transmembrane helix</keyword>
<dbReference type="InterPro" id="IPR051012">
    <property type="entry name" value="CellSynth/LPSAsmb/PSIAsmb"/>
</dbReference>
<comment type="similarity">
    <text evidence="4">Belongs to the LapB family.</text>
</comment>
<dbReference type="SMART" id="SM00028">
    <property type="entry name" value="TPR"/>
    <property type="match status" value="5"/>
</dbReference>
<feature type="topological domain" description="Cytoplasmic" evidence="4">
    <location>
        <begin position="22"/>
        <end position="388"/>
    </location>
</feature>
<dbReference type="InterPro" id="IPR019734">
    <property type="entry name" value="TPR_rpt"/>
</dbReference>
<accession>A0ABM5UUI6</accession>
<feature type="binding site" evidence="4">
    <location>
        <position position="359"/>
    </location>
    <ligand>
        <name>Fe cation</name>
        <dbReference type="ChEBI" id="CHEBI:24875"/>
    </ligand>
</feature>
<sequence length="388" mass="44521">MIVETLFLLLPVAAVGGWFAGHRVSFRNNSKLSPALRHNYFKGLNYLINEQPDKAVDVFIKLLEVDTDTVETHLALGSLFRRRGEVDRAIRVHQNLIARPQLAKEQRFHALSELGQDYLRAGVLDRAERLFLELVEMGEENQGSLRFLLHIYQQEKDWQKAIETAQKLLALGEPVRDIIAQYHCELAEQLIDKGHPSQGAYYLKRAQAIDPNCVRASLLQARQESAEKHYKEAIGCYKRVIDQDPDYISEVVAALVECYQHINEEEKLVVFFKECLVRYSRISLVLAISDYLQRQEGEKVAIEFVARQIQRQPSLRGLAHLVSLYLLNSSGDTRNKLLILKRFIEKLLADKPIYRCSHCGLSGKMLFWLCPSCQHWNTVKPIQGLEGN</sequence>
<dbReference type="NCBIfam" id="NF008757">
    <property type="entry name" value="PRK11788.1-5"/>
    <property type="match status" value="1"/>
</dbReference>
<keyword evidence="4" id="KW-0997">Cell inner membrane</keyword>
<evidence type="ECO:0000256" key="1">
    <source>
        <dbReference type="ARBA" id="ARBA00022723"/>
    </source>
</evidence>
<evidence type="ECO:0000256" key="2">
    <source>
        <dbReference type="ARBA" id="ARBA00022737"/>
    </source>
</evidence>
<organism evidence="6 7">
    <name type="scientific">Candidatus Coxiella mudrowiae</name>
    <dbReference type="NCBI Taxonomy" id="2054173"/>
    <lineage>
        <taxon>Bacteria</taxon>
        <taxon>Pseudomonadati</taxon>
        <taxon>Pseudomonadota</taxon>
        <taxon>Gammaproteobacteria</taxon>
        <taxon>Legionellales</taxon>
        <taxon>Coxiellaceae</taxon>
        <taxon>Coxiella</taxon>
    </lineage>
</organism>
<dbReference type="EMBL" id="CP011126">
    <property type="protein sequence ID" value="AKQ33570.1"/>
    <property type="molecule type" value="Genomic_DNA"/>
</dbReference>
<dbReference type="RefSeq" id="WP_048875161.1">
    <property type="nucleotide sequence ID" value="NZ_CP011126.1"/>
</dbReference>
<feature type="binding site" evidence="4">
    <location>
        <position position="370"/>
    </location>
    <ligand>
        <name>Fe cation</name>
        <dbReference type="ChEBI" id="CHEBI:24875"/>
    </ligand>
</feature>
<dbReference type="Pfam" id="PF13176">
    <property type="entry name" value="TPR_7"/>
    <property type="match status" value="1"/>
</dbReference>
<dbReference type="PANTHER" id="PTHR45586:SF1">
    <property type="entry name" value="LIPOPOLYSACCHARIDE ASSEMBLY PROTEIN B"/>
    <property type="match status" value="1"/>
</dbReference>
<evidence type="ECO:0000259" key="5">
    <source>
        <dbReference type="Pfam" id="PF18073"/>
    </source>
</evidence>
<gene>
    <name evidence="4" type="primary">lapB</name>
    <name evidence="6" type="ORF">CleRT_07500</name>
</gene>
<keyword evidence="7" id="KW-1185">Reference proteome</keyword>
<feature type="domain" description="LapB rubredoxin metal binding" evidence="5">
    <location>
        <begin position="354"/>
        <end position="381"/>
    </location>
</feature>
<comment type="function">
    <text evidence="4">Modulates cellular lipopolysaccharide (LPS) levels by regulating LpxC, which is involved in lipid A biosynthesis. May act by modulating the proteolytic activity of FtsH towards LpxC. May also coordinate assembly of proteins involved in LPS synthesis at the plasma membrane.</text>
</comment>
<feature type="binding site" evidence="4">
    <location>
        <position position="373"/>
    </location>
    <ligand>
        <name>Fe cation</name>
        <dbReference type="ChEBI" id="CHEBI:24875"/>
    </ligand>
</feature>
<dbReference type="InterPro" id="IPR011990">
    <property type="entry name" value="TPR-like_helical_dom_sf"/>
</dbReference>
<keyword evidence="3 4" id="KW-0802">TPR repeat</keyword>
<keyword evidence="4" id="KW-1003">Cell membrane</keyword>
<proteinExistence type="inferred from homology"/>
<dbReference type="SUPFAM" id="SSF81901">
    <property type="entry name" value="HCP-like"/>
    <property type="match status" value="1"/>
</dbReference>
<dbReference type="PANTHER" id="PTHR45586">
    <property type="entry name" value="TPR REPEAT-CONTAINING PROTEIN PA4667"/>
    <property type="match status" value="1"/>
</dbReference>
<comment type="subcellular location">
    <subcellularLocation>
        <location evidence="4">Cell inner membrane</location>
        <topology evidence="4">Single-pass membrane protein</topology>
        <orientation evidence="4">Cytoplasmic side</orientation>
    </subcellularLocation>
</comment>
<keyword evidence="4" id="KW-0812">Transmembrane</keyword>
<protein>
    <recommendedName>
        <fullName evidence="4">Lipopolysaccharide assembly protein B</fullName>
    </recommendedName>
</protein>
<evidence type="ECO:0000256" key="3">
    <source>
        <dbReference type="ARBA" id="ARBA00022803"/>
    </source>
</evidence>
<keyword evidence="2 4" id="KW-0677">Repeat</keyword>
<evidence type="ECO:0000256" key="4">
    <source>
        <dbReference type="HAMAP-Rule" id="MF_00994"/>
    </source>
</evidence>
<dbReference type="InterPro" id="IPR041166">
    <property type="entry name" value="Rubredoxin_2"/>
</dbReference>
<dbReference type="InterPro" id="IPR030865">
    <property type="entry name" value="LapB"/>
</dbReference>
<name>A0ABM5UUI6_9COXI</name>
<dbReference type="Pfam" id="PF18073">
    <property type="entry name" value="Zn_ribbon_LapB"/>
    <property type="match status" value="1"/>
</dbReference>